<organism evidence="2 3">
    <name type="scientific">Streptacidiphilus alkalitolerans</name>
    <dbReference type="NCBI Taxonomy" id="3342712"/>
    <lineage>
        <taxon>Bacteria</taxon>
        <taxon>Bacillati</taxon>
        <taxon>Actinomycetota</taxon>
        <taxon>Actinomycetes</taxon>
        <taxon>Kitasatosporales</taxon>
        <taxon>Streptomycetaceae</taxon>
        <taxon>Streptacidiphilus</taxon>
    </lineage>
</organism>
<proteinExistence type="predicted"/>
<keyword evidence="1" id="KW-0732">Signal</keyword>
<evidence type="ECO:0000313" key="3">
    <source>
        <dbReference type="Proteomes" id="UP001592582"/>
    </source>
</evidence>
<evidence type="ECO:0000313" key="2">
    <source>
        <dbReference type="EMBL" id="MFC1408412.1"/>
    </source>
</evidence>
<feature type="chain" id="PRO_5045848399" evidence="1">
    <location>
        <begin position="22"/>
        <end position="65"/>
    </location>
</feature>
<dbReference type="RefSeq" id="WP_380502276.1">
    <property type="nucleotide sequence ID" value="NZ_JBHEZX010000002.1"/>
</dbReference>
<evidence type="ECO:0000256" key="1">
    <source>
        <dbReference type="SAM" id="SignalP"/>
    </source>
</evidence>
<protein>
    <submittedName>
        <fullName evidence="2">Uncharacterized protein</fullName>
    </submittedName>
</protein>
<accession>A0ABV6V447</accession>
<sequence length="65" mass="6494">MGRSPCIAAASLGLDVGIASASTTGTADVPGCAGGSSSNWTYIAHVTAWTENLQDTVKCATSKAY</sequence>
<feature type="signal peptide" evidence="1">
    <location>
        <begin position="1"/>
        <end position="21"/>
    </location>
</feature>
<reference evidence="2 3" key="1">
    <citation type="submission" date="2024-09" db="EMBL/GenBank/DDBJ databases">
        <authorList>
            <person name="Lee S.D."/>
        </authorList>
    </citation>
    <scope>NUCLEOTIDE SEQUENCE [LARGE SCALE GENOMIC DNA]</scope>
    <source>
        <strain evidence="2 3">N1-1</strain>
    </source>
</reference>
<gene>
    <name evidence="2" type="ORF">ACEZDG_03855</name>
</gene>
<comment type="caution">
    <text evidence="2">The sequence shown here is derived from an EMBL/GenBank/DDBJ whole genome shotgun (WGS) entry which is preliminary data.</text>
</comment>
<dbReference type="EMBL" id="JBHEZX010000002">
    <property type="protein sequence ID" value="MFC1408412.1"/>
    <property type="molecule type" value="Genomic_DNA"/>
</dbReference>
<dbReference type="Proteomes" id="UP001592582">
    <property type="component" value="Unassembled WGS sequence"/>
</dbReference>
<name>A0ABV6V447_9ACTN</name>
<keyword evidence="3" id="KW-1185">Reference proteome</keyword>